<evidence type="ECO:0000313" key="3">
    <source>
        <dbReference type="EMBL" id="CAB4751907.1"/>
    </source>
</evidence>
<dbReference type="EMBL" id="CAEZZG010000005">
    <property type="protein sequence ID" value="CAB4751907.1"/>
    <property type="molecule type" value="Genomic_DNA"/>
</dbReference>
<accession>A0A6J6TZY7</accession>
<name>A0A6J6TZY7_9ZZZZ</name>
<dbReference type="InterPro" id="IPR036291">
    <property type="entry name" value="NAD(P)-bd_dom_sf"/>
</dbReference>
<proteinExistence type="inferred from homology"/>
<evidence type="ECO:0000256" key="1">
    <source>
        <dbReference type="ARBA" id="ARBA00007637"/>
    </source>
</evidence>
<dbReference type="Pfam" id="PF01370">
    <property type="entry name" value="Epimerase"/>
    <property type="match status" value="1"/>
</dbReference>
<dbReference type="Gene3D" id="3.40.50.720">
    <property type="entry name" value="NAD(P)-binding Rossmann-like Domain"/>
    <property type="match status" value="1"/>
</dbReference>
<evidence type="ECO:0000259" key="2">
    <source>
        <dbReference type="Pfam" id="PF01370"/>
    </source>
</evidence>
<sequence length="317" mass="35360">MKIGVTGGAGFIGTNLVQELLSNGHDVSILDDLSTGLKSNVEKLDLEMITGSINDVDVLDKFVANVDKVVHLAARGSVPRSIKNPLKTHEVNVMGTLNVLEACRKYNKYLIFSSSSSVYGSNTTLPKNEKQWTNPLSPYGASKLSGEAFANSYGSTYSLPVLVFRFFNVFGPWQRPDHDYAAVLPKWIWSAMNNEPIEVHGDGKQTRDFTFVQTPVQIIIDAIKREVTSQTPINLAYGNRISLLEVIEILRESFPNLEIMNSPERLGDVRNSQNDPSLLKEYFPSDYSVDFKDALSTTIDWYRDNFSRIVSDIGIRG</sequence>
<comment type="similarity">
    <text evidence="1">Belongs to the NAD(P)-dependent epimerase/dehydratase family.</text>
</comment>
<organism evidence="3">
    <name type="scientific">freshwater metagenome</name>
    <dbReference type="NCBI Taxonomy" id="449393"/>
    <lineage>
        <taxon>unclassified sequences</taxon>
        <taxon>metagenomes</taxon>
        <taxon>ecological metagenomes</taxon>
    </lineage>
</organism>
<dbReference type="InterPro" id="IPR001509">
    <property type="entry name" value="Epimerase_deHydtase"/>
</dbReference>
<reference evidence="3" key="1">
    <citation type="submission" date="2020-05" db="EMBL/GenBank/DDBJ databases">
        <authorList>
            <person name="Chiriac C."/>
            <person name="Salcher M."/>
            <person name="Ghai R."/>
            <person name="Kavagutti S V."/>
        </authorList>
    </citation>
    <scope>NUCLEOTIDE SEQUENCE</scope>
</reference>
<gene>
    <name evidence="3" type="ORF">UFOPK2844_00478</name>
</gene>
<dbReference type="Gene3D" id="3.90.25.10">
    <property type="entry name" value="UDP-galactose 4-epimerase, domain 1"/>
    <property type="match status" value="1"/>
</dbReference>
<dbReference type="PANTHER" id="PTHR43000">
    <property type="entry name" value="DTDP-D-GLUCOSE 4,6-DEHYDRATASE-RELATED"/>
    <property type="match status" value="1"/>
</dbReference>
<dbReference type="SUPFAM" id="SSF51735">
    <property type="entry name" value="NAD(P)-binding Rossmann-fold domains"/>
    <property type="match status" value="1"/>
</dbReference>
<protein>
    <submittedName>
        <fullName evidence="3">Unannotated protein</fullName>
    </submittedName>
</protein>
<feature type="domain" description="NAD-dependent epimerase/dehydratase" evidence="2">
    <location>
        <begin position="5"/>
        <end position="228"/>
    </location>
</feature>
<dbReference type="AlphaFoldDB" id="A0A6J6TZY7"/>